<dbReference type="Proteomes" id="UP000517523">
    <property type="component" value="Unassembled WGS sequence"/>
</dbReference>
<evidence type="ECO:0000256" key="5">
    <source>
        <dbReference type="ARBA" id="ARBA00023288"/>
    </source>
</evidence>
<dbReference type="PANTHER" id="PTHR43649">
    <property type="entry name" value="ARABINOSE-BINDING PROTEIN-RELATED"/>
    <property type="match status" value="1"/>
</dbReference>
<sequence length="510" mass="56257">MRVTPRLFFQIFICTVLVSLSACGRSAGSSREESGGQNSKGPSERAEISIMTITPSTPPASDDNVIKREIEKLTDSKLDIQWISNNVYDDKLNITLVSGELPDLTYISDPFGPSFRNLVKQGAIWDITPYLKDYPNLQNGVPEVAWELTKMEDGKNYGIPRGRDANDVSFLILRKDWLDKLGLQPPKTTKELYVALKAFTGKDPDGNGKADTFGLSAGIDTLTGTFREIFTGVTGSWKEEGDGLTYAPFLPEARESLAYLAKLYSEKLLPEDLLTLKTTQVRDYYIGNRAGGVIDKTGTGPKVYSPGLKKLVPSYKEADFYPLTALNGFVPKGTGFNGILAIPKTVPEDKLKQILKLVDTWLIPDVSAVQRFGIEGVHYRVENGVKIVDPDKLLKDNASDFNQIVNSIDPALNPPPANPELKELEELRSQVDAQRSKENVPDIGVGLYSPAAEKLLPDLEKRISDLTAKIVIGQEPLSAWDDLVAKTKSDPQFIQSTEEMSDAYRKRGGH</sequence>
<dbReference type="PROSITE" id="PS51257">
    <property type="entry name" value="PROKAR_LIPOPROTEIN"/>
    <property type="match status" value="1"/>
</dbReference>
<evidence type="ECO:0000313" key="7">
    <source>
        <dbReference type="EMBL" id="MBB3126531.1"/>
    </source>
</evidence>
<evidence type="ECO:0000256" key="4">
    <source>
        <dbReference type="ARBA" id="ARBA00023139"/>
    </source>
</evidence>
<evidence type="ECO:0000256" key="3">
    <source>
        <dbReference type="ARBA" id="ARBA00023136"/>
    </source>
</evidence>
<evidence type="ECO:0000256" key="6">
    <source>
        <dbReference type="SAM" id="MobiDB-lite"/>
    </source>
</evidence>
<keyword evidence="4" id="KW-0564">Palmitate</keyword>
<dbReference type="PANTHER" id="PTHR43649:SF33">
    <property type="entry name" value="POLYGALACTURONAN_RHAMNOGALACTURONAN-BINDING PROTEIN YTCQ"/>
    <property type="match status" value="1"/>
</dbReference>
<protein>
    <submittedName>
        <fullName evidence="7">Putative aldouronate transport system substrate-binding protein</fullName>
    </submittedName>
</protein>
<dbReference type="RefSeq" id="WP_183579846.1">
    <property type="nucleotide sequence ID" value="NZ_JACHXJ010000001.1"/>
</dbReference>
<organism evidence="7 8">
    <name type="scientific">Paenibacillus rhizosphaerae</name>
    <dbReference type="NCBI Taxonomy" id="297318"/>
    <lineage>
        <taxon>Bacteria</taxon>
        <taxon>Bacillati</taxon>
        <taxon>Bacillota</taxon>
        <taxon>Bacilli</taxon>
        <taxon>Bacillales</taxon>
        <taxon>Paenibacillaceae</taxon>
        <taxon>Paenibacillus</taxon>
    </lineage>
</organism>
<keyword evidence="3" id="KW-0472">Membrane</keyword>
<dbReference type="SUPFAM" id="SSF53850">
    <property type="entry name" value="Periplasmic binding protein-like II"/>
    <property type="match status" value="1"/>
</dbReference>
<evidence type="ECO:0000256" key="2">
    <source>
        <dbReference type="ARBA" id="ARBA00022729"/>
    </source>
</evidence>
<keyword evidence="2" id="KW-0732">Signal</keyword>
<gene>
    <name evidence="7" type="ORF">FHS19_001185</name>
</gene>
<comment type="caution">
    <text evidence="7">The sequence shown here is derived from an EMBL/GenBank/DDBJ whole genome shotgun (WGS) entry which is preliminary data.</text>
</comment>
<proteinExistence type="predicted"/>
<dbReference type="InterPro" id="IPR050490">
    <property type="entry name" value="Bact_solute-bd_prot1"/>
</dbReference>
<dbReference type="Gene3D" id="3.40.190.10">
    <property type="entry name" value="Periplasmic binding protein-like II"/>
    <property type="match status" value="2"/>
</dbReference>
<evidence type="ECO:0000313" key="8">
    <source>
        <dbReference type="Proteomes" id="UP000517523"/>
    </source>
</evidence>
<dbReference type="EMBL" id="JACHXJ010000001">
    <property type="protein sequence ID" value="MBB3126531.1"/>
    <property type="molecule type" value="Genomic_DNA"/>
</dbReference>
<accession>A0A839TIN7</accession>
<reference evidence="7 8" key="1">
    <citation type="submission" date="2020-08" db="EMBL/GenBank/DDBJ databases">
        <title>Genomic Encyclopedia of Type Strains, Phase III (KMG-III): the genomes of soil and plant-associated and newly described type strains.</title>
        <authorList>
            <person name="Whitman W."/>
        </authorList>
    </citation>
    <scope>NUCLEOTIDE SEQUENCE [LARGE SCALE GENOMIC DNA]</scope>
    <source>
        <strain evidence="7 8">CECT 5831</strain>
    </source>
</reference>
<keyword evidence="1" id="KW-1003">Cell membrane</keyword>
<evidence type="ECO:0000256" key="1">
    <source>
        <dbReference type="ARBA" id="ARBA00022475"/>
    </source>
</evidence>
<keyword evidence="5" id="KW-0449">Lipoprotein</keyword>
<dbReference type="AlphaFoldDB" id="A0A839TIN7"/>
<dbReference type="InterPro" id="IPR006059">
    <property type="entry name" value="SBP"/>
</dbReference>
<feature type="region of interest" description="Disordered" evidence="6">
    <location>
        <begin position="489"/>
        <end position="510"/>
    </location>
</feature>
<dbReference type="Pfam" id="PF13416">
    <property type="entry name" value="SBP_bac_8"/>
    <property type="match status" value="1"/>
</dbReference>
<name>A0A839TIN7_9BACL</name>